<dbReference type="PANTHER" id="PTHR38011:SF11">
    <property type="entry name" value="2,5-DIAMINO-6-RIBOSYLAMINO-4(3H)-PYRIMIDINONE 5'-PHOSPHATE REDUCTASE"/>
    <property type="match status" value="1"/>
</dbReference>
<gene>
    <name evidence="2" type="ORF">SA2016_1193</name>
</gene>
<dbReference type="Proteomes" id="UP000070134">
    <property type="component" value="Chromosome"/>
</dbReference>
<dbReference type="SUPFAM" id="SSF53597">
    <property type="entry name" value="Dihydrofolate reductase-like"/>
    <property type="match status" value="1"/>
</dbReference>
<evidence type="ECO:0000313" key="2">
    <source>
        <dbReference type="EMBL" id="AMM31875.1"/>
    </source>
</evidence>
<dbReference type="GO" id="GO:0009231">
    <property type="term" value="P:riboflavin biosynthetic process"/>
    <property type="evidence" value="ECO:0007669"/>
    <property type="project" value="InterPro"/>
</dbReference>
<dbReference type="GO" id="GO:0008703">
    <property type="term" value="F:5-amino-6-(5-phosphoribosylamino)uracil reductase activity"/>
    <property type="evidence" value="ECO:0007669"/>
    <property type="project" value="InterPro"/>
</dbReference>
<keyword evidence="3" id="KW-1185">Reference proteome</keyword>
<sequence>MGRLLYMNLASLDGYIADRNGTFDWAEPDEDVHAAVNDILRPVGTYLYGRRVYEVMRAWADPVIDAGPAGVVRDFAQIWRAAQKIVYSRTLPEVTTARTRLERSFDPAAVRALKEHTDLEVGGAGLAAEAFGARLVDDVRLFIAPVAVGGGTPALPEARLDLDLVDERRIGRFVYVHYTVRT</sequence>
<protein>
    <submittedName>
        <fullName evidence="2">Deaminase/reductase</fullName>
    </submittedName>
</protein>
<feature type="domain" description="Bacterial bifunctional deaminase-reductase C-terminal" evidence="1">
    <location>
        <begin position="8"/>
        <end position="158"/>
    </location>
</feature>
<dbReference type="PANTHER" id="PTHR38011">
    <property type="entry name" value="DIHYDROFOLATE REDUCTASE FAMILY PROTEIN (AFU_ORTHOLOGUE AFUA_8G06820)"/>
    <property type="match status" value="1"/>
</dbReference>
<dbReference type="STRING" id="37927.SA2016_1193"/>
<accession>A0A126ZZQ1</accession>
<name>A0A126ZZQ1_9MICC</name>
<dbReference type="AlphaFoldDB" id="A0A126ZZQ1"/>
<dbReference type="Gene3D" id="3.40.430.10">
    <property type="entry name" value="Dihydrofolate Reductase, subunit A"/>
    <property type="match status" value="1"/>
</dbReference>
<dbReference type="InterPro" id="IPR024072">
    <property type="entry name" value="DHFR-like_dom_sf"/>
</dbReference>
<dbReference type="InterPro" id="IPR002734">
    <property type="entry name" value="RibDG_C"/>
</dbReference>
<evidence type="ECO:0000259" key="1">
    <source>
        <dbReference type="Pfam" id="PF01872"/>
    </source>
</evidence>
<dbReference type="KEGG" id="satk:SA2016_1193"/>
<reference evidence="2 3" key="1">
    <citation type="submission" date="2016-02" db="EMBL/GenBank/DDBJ databases">
        <title>Complete genome of Sinomonas atrocyanea KCTC 3377.</title>
        <authorList>
            <person name="Kim K.M."/>
        </authorList>
    </citation>
    <scope>NUCLEOTIDE SEQUENCE [LARGE SCALE GENOMIC DNA]</scope>
    <source>
        <strain evidence="2 3">KCTC 3377</strain>
    </source>
</reference>
<evidence type="ECO:0000313" key="3">
    <source>
        <dbReference type="Proteomes" id="UP000070134"/>
    </source>
</evidence>
<dbReference type="InterPro" id="IPR050765">
    <property type="entry name" value="Riboflavin_Biosynth_HTPR"/>
</dbReference>
<proteinExistence type="predicted"/>
<dbReference type="PATRIC" id="fig|37927.3.peg.1239"/>
<dbReference type="Pfam" id="PF01872">
    <property type="entry name" value="RibD_C"/>
    <property type="match status" value="1"/>
</dbReference>
<dbReference type="RefSeq" id="WP_066496493.1">
    <property type="nucleotide sequence ID" value="NZ_BJMO01000048.1"/>
</dbReference>
<organism evidence="2 3">
    <name type="scientific">Sinomonas atrocyanea</name>
    <dbReference type="NCBI Taxonomy" id="37927"/>
    <lineage>
        <taxon>Bacteria</taxon>
        <taxon>Bacillati</taxon>
        <taxon>Actinomycetota</taxon>
        <taxon>Actinomycetes</taxon>
        <taxon>Micrococcales</taxon>
        <taxon>Micrococcaceae</taxon>
        <taxon>Sinomonas</taxon>
    </lineage>
</organism>
<dbReference type="OrthoDB" id="7949219at2"/>
<dbReference type="EMBL" id="CP014518">
    <property type="protein sequence ID" value="AMM31875.1"/>
    <property type="molecule type" value="Genomic_DNA"/>
</dbReference>